<dbReference type="Proteomes" id="UP000754710">
    <property type="component" value="Unassembled WGS sequence"/>
</dbReference>
<comment type="caution">
    <text evidence="2">The sequence shown here is derived from an EMBL/GenBank/DDBJ whole genome shotgun (WGS) entry which is preliminary data.</text>
</comment>
<gene>
    <name evidence="2" type="ORF">K1X13_05385</name>
</gene>
<protein>
    <recommendedName>
        <fullName evidence="4">ATP-binding protein</fullName>
    </recommendedName>
</protein>
<accession>A0ABS7RGT8</accession>
<feature type="region of interest" description="Disordered" evidence="1">
    <location>
        <begin position="718"/>
        <end position="738"/>
    </location>
</feature>
<keyword evidence="3" id="KW-1185">Reference proteome</keyword>
<name>A0ABS7RGT8_9ACTN</name>
<dbReference type="EMBL" id="JAIEZQ010000001">
    <property type="protein sequence ID" value="MBY9074251.1"/>
    <property type="molecule type" value="Genomic_DNA"/>
</dbReference>
<evidence type="ECO:0000313" key="2">
    <source>
        <dbReference type="EMBL" id="MBY9074251.1"/>
    </source>
</evidence>
<proteinExistence type="predicted"/>
<sequence length="1592" mass="176185">MPRDLRPLPNVRFREIREHGGHQDRAWEELAFQLAGDMDQIPHDAVWERRGTPDGGIEFSCAFELGGRRERWAWQAKYLFSLSASAFRQMGDSFKDAIANEPDITRYLLVVPVNRPAGAIGTSALKKWEDYVADWQQHARDRGIEVAIEYRGESEVVQAITLAKNAGTLRYFFDHTFLGHDVCASVVNRAITNLGDRYEPDTDVGSQVDDVLDAVVLNNRFVDRLGRTLRQASEDAGTCASYLRRAGVDSEPIRTAAARFADERDAARLLLQDALAPDFARLERSAADLIDRLEHGLDQARRELTDRVQAPQPGTAPVPSIHEVTDVALRAVDSARRARALCVGDQARAATTGAVLLVGGAGSGKSHTLASHCAARLEEEQPTLLALGQHLAPGSSVWSEVLTSMDFNYDSSDLLQGLESAALVNRSGRALIVVDAVNEGAGRDLWHSRATGFRADIRAHPRVAVILSVRDTYENVVLPDGFADDSDLVTRLVHPGIEGRESLALERYAAHYGLDLPAVPGYHPEFSNPLLLKSVCRSARGHGVTTIPTLDRGQAWIFDGLLNDVDNAICSRDRLDRDPGEHIVVRAVQDLARVMNTSGSEAVPLRQARCICRAIHDDGGRASRSLLNALCSEGILLREKSRDGGEQVRVTFQRLTDYLRAQDLLAQASASDELARALGSRLSGPKAWSWLGVTAALCALVPERFGVELIDLLAPDKKEEGEGAGDGADESAAGDADGRNVAQLEEDRLSPYVRYELATAHLDSLAWRQASSITPRTVEVAREAVLRHDIENDDWVGALLHVSCTPGHPLNAAFMSGELGPRDITTRHFGWYVAVHALWGVDGNPVARLVDWAWNPGRALTEPVRRLVAQQLTWFLGSTSPRLRDSSTKALINVLDAHTGDLVWLLNEFVSIDDWYIVERLHAVTYGHVTRLDATNTDDDALIALAGAVVALHDARPTTHLLIRYYSERALVRIRDLVSRPEDLPELQFAVSGWPLTAPTRKEVALLLGDPNDRYLTGSPMGYDFREKLIKRGVGEEFVPPDQRRLIANRKARARRLRAKTLDSLQQLLGDRDPAEVIEEVKAAEGEPVDITRPARRRSARQAVIDTLPEGAEQHLRTLDQADRSRRSTDPVHMDGELLVRWLIARTLELGWIPEALGGPAEPHRSRLPGEDKLETLGKKHLWTAYYELLGVLTDHCTVHRFGGEAAEYRNPWQLHSADDIDPTIAIRGDTPPPGSTSARLLELERGDGQPWWRTHHASALRTTIPADVEWLNDESDIPAFPDLLSCTDADGERWVVLESHSSWERDKAPSAREPHRHDMWFRTQSYFVRAEHLDEVATWASGKNWMGLWMPTPPDWGPGWFREYPAGDPWSEWLATSNEERRFDGDTDGQAPGWVVPSKESFPSAPIALTTHGSTAKADRDLSATDLPRTLLPSPTTIGLLGARLAPPRHASAGRLGLGPVESEYAWLVGEEIVMFATDGHGHLGGSSLLVKARVLNDALQRAGWACWSWVLGEKINWVNGDPTSTRMDIFGAAAIDTDVRTWSRDTQVKGVRDETHEVIEPAKSKPVFEDDETREAYEAFIRMYSGTPEI</sequence>
<evidence type="ECO:0000256" key="1">
    <source>
        <dbReference type="SAM" id="MobiDB-lite"/>
    </source>
</evidence>
<evidence type="ECO:0008006" key="4">
    <source>
        <dbReference type="Google" id="ProtNLM"/>
    </source>
</evidence>
<organism evidence="2 3">
    <name type="scientific">Nocardioides jiangsuensis</name>
    <dbReference type="NCBI Taxonomy" id="2866161"/>
    <lineage>
        <taxon>Bacteria</taxon>
        <taxon>Bacillati</taxon>
        <taxon>Actinomycetota</taxon>
        <taxon>Actinomycetes</taxon>
        <taxon>Propionibacteriales</taxon>
        <taxon>Nocardioidaceae</taxon>
        <taxon>Nocardioides</taxon>
    </lineage>
</organism>
<reference evidence="2 3" key="1">
    <citation type="submission" date="2021-08" db="EMBL/GenBank/DDBJ databases">
        <title>Nocardioides bacterium WL0053 sp. nov., isolated from the sediment.</title>
        <authorList>
            <person name="Wang L."/>
            <person name="Zhang D."/>
            <person name="Zhang A."/>
        </authorList>
    </citation>
    <scope>NUCLEOTIDE SEQUENCE [LARGE SCALE GENOMIC DNA]</scope>
    <source>
        <strain evidence="2 3">WL0053</strain>
    </source>
</reference>
<evidence type="ECO:0000313" key="3">
    <source>
        <dbReference type="Proteomes" id="UP000754710"/>
    </source>
</evidence>
<dbReference type="RefSeq" id="WP_221023953.1">
    <property type="nucleotide sequence ID" value="NZ_JAIEZQ010000001.1"/>
</dbReference>